<accession>A0ACB9AEJ2</accession>
<organism evidence="1 2">
    <name type="scientific">Cichorium intybus</name>
    <name type="common">Chicory</name>
    <dbReference type="NCBI Taxonomy" id="13427"/>
    <lineage>
        <taxon>Eukaryota</taxon>
        <taxon>Viridiplantae</taxon>
        <taxon>Streptophyta</taxon>
        <taxon>Embryophyta</taxon>
        <taxon>Tracheophyta</taxon>
        <taxon>Spermatophyta</taxon>
        <taxon>Magnoliopsida</taxon>
        <taxon>eudicotyledons</taxon>
        <taxon>Gunneridae</taxon>
        <taxon>Pentapetalae</taxon>
        <taxon>asterids</taxon>
        <taxon>campanulids</taxon>
        <taxon>Asterales</taxon>
        <taxon>Asteraceae</taxon>
        <taxon>Cichorioideae</taxon>
        <taxon>Cichorieae</taxon>
        <taxon>Cichoriinae</taxon>
        <taxon>Cichorium</taxon>
    </lineage>
</organism>
<name>A0ACB9AEJ2_CICIN</name>
<protein>
    <submittedName>
        <fullName evidence="1">Uncharacterized protein</fullName>
    </submittedName>
</protein>
<dbReference type="Proteomes" id="UP001055811">
    <property type="component" value="Linkage Group LG07"/>
</dbReference>
<proteinExistence type="predicted"/>
<comment type="caution">
    <text evidence="1">The sequence shown here is derived from an EMBL/GenBank/DDBJ whole genome shotgun (WGS) entry which is preliminary data.</text>
</comment>
<keyword evidence="2" id="KW-1185">Reference proteome</keyword>
<evidence type="ECO:0000313" key="1">
    <source>
        <dbReference type="EMBL" id="KAI3707778.1"/>
    </source>
</evidence>
<gene>
    <name evidence="1" type="ORF">L2E82_36594</name>
</gene>
<reference evidence="2" key="1">
    <citation type="journal article" date="2022" name="Mol. Ecol. Resour.">
        <title>The genomes of chicory, endive, great burdock and yacon provide insights into Asteraceae palaeo-polyploidization history and plant inulin production.</title>
        <authorList>
            <person name="Fan W."/>
            <person name="Wang S."/>
            <person name="Wang H."/>
            <person name="Wang A."/>
            <person name="Jiang F."/>
            <person name="Liu H."/>
            <person name="Zhao H."/>
            <person name="Xu D."/>
            <person name="Zhang Y."/>
        </authorList>
    </citation>
    <scope>NUCLEOTIDE SEQUENCE [LARGE SCALE GENOMIC DNA]</scope>
    <source>
        <strain evidence="2">cv. Punajuju</strain>
    </source>
</reference>
<evidence type="ECO:0000313" key="2">
    <source>
        <dbReference type="Proteomes" id="UP001055811"/>
    </source>
</evidence>
<sequence>MQYDVFQVDPLYSKDAYTLVCLSAFTKAERTPNLVIDENLVNQDDENIQDVKHAVQYQCSDYDSECERADLKAYGYIAGESGIILIDGIDASKFPIDGRSLVVSVVGIGLVPPPFPPHAG</sequence>
<dbReference type="EMBL" id="CM042015">
    <property type="protein sequence ID" value="KAI3707778.1"/>
    <property type="molecule type" value="Genomic_DNA"/>
</dbReference>
<reference evidence="1 2" key="2">
    <citation type="journal article" date="2022" name="Mol. Ecol. Resour.">
        <title>The genomes of chicory, endive, great burdock and yacon provide insights into Asteraceae paleo-polyploidization history and plant inulin production.</title>
        <authorList>
            <person name="Fan W."/>
            <person name="Wang S."/>
            <person name="Wang H."/>
            <person name="Wang A."/>
            <person name="Jiang F."/>
            <person name="Liu H."/>
            <person name="Zhao H."/>
            <person name="Xu D."/>
            <person name="Zhang Y."/>
        </authorList>
    </citation>
    <scope>NUCLEOTIDE SEQUENCE [LARGE SCALE GENOMIC DNA]</scope>
    <source>
        <strain evidence="2">cv. Punajuju</strain>
        <tissue evidence="1">Leaves</tissue>
    </source>
</reference>